<sequence>MAMDSDSRTDYFDGALGDAVEPSSSPSEGSPSPLRSLAEEAVAGLAGSRASTPSHAAGRNPAFDEHDDFHHSRKGHRSHGRDSSTSSSKKLSSLLILTSERLDMETRRANEAERRASEAIALARSANEAKLIAQRDCARANEELRLYKLQYDNAQREIFKAQELIDQIEAERQEAEAAAARARSTARKLKEQNLIIVAREEGRLVGYQEGLATGRRMVFEERSRAGDYTDESDSDGEVVLQDRPSNIRLRSPTPGTGSRPSSRPPAARKPPMRPPSRSANPNFESVPHPSTLATHVKPPQQTQVGPQPPPIHVDATPPPKNRARSKSDPLGYPPDNWIPVANENSYIPIPPPHHMSPSPSSVTFEPQVPSPVSVPVPPPPVLNEEAPAETPTTSETSSETVSTQSVPRSKGYIYHALKARERDGQSQRSKNLAPMSPGSTRMSDYGILSSPQADGTRIKMPVEAQHFEIERSSTPVKEKLSRSWSSRKKKESSPPVIPAPTPPVTEGMIAAPRPRKPGKSPLSRVSPPPSSSSSSTATTKPSSSSTPSTDRTRLDPRKDSSSGGDPRTPLGWLFKKRAKEYSNEKGSTSSNSVDINVESPSESGRSIYDDNVPPEQPPQPFLLSPDYRYTAIPAEQSTSTPKTTGGNQNLPPLSEFTNLISPGQPGGTMAGLPPGFVPNRPPSDPPQQGEGEGGRPAPRRSASTRSKRKDKEPVYEAAPLTPGVHYPAPLPGADIPRSKSRASRSSRQGQVPGTLDTP</sequence>
<keyword evidence="1" id="KW-0175">Coiled coil</keyword>
<evidence type="ECO:0000313" key="3">
    <source>
        <dbReference type="EMBL" id="KAF9792652.1"/>
    </source>
</evidence>
<evidence type="ECO:0000313" key="4">
    <source>
        <dbReference type="Proteomes" id="UP000736335"/>
    </source>
</evidence>
<feature type="compositionally biased region" description="Low complexity" evidence="2">
    <location>
        <begin position="250"/>
        <end position="265"/>
    </location>
</feature>
<comment type="caution">
    <text evidence="3">The sequence shown here is derived from an EMBL/GenBank/DDBJ whole genome shotgun (WGS) entry which is preliminary data.</text>
</comment>
<feature type="compositionally biased region" description="Low complexity" evidence="2">
    <location>
        <begin position="695"/>
        <end position="704"/>
    </location>
</feature>
<feature type="coiled-coil region" evidence="1">
    <location>
        <begin position="102"/>
        <end position="192"/>
    </location>
</feature>
<dbReference type="EMBL" id="WIUZ02000001">
    <property type="protein sequence ID" value="KAF9792652.1"/>
    <property type="molecule type" value="Genomic_DNA"/>
</dbReference>
<feature type="compositionally biased region" description="Basic and acidic residues" evidence="2">
    <location>
        <begin position="550"/>
        <end position="560"/>
    </location>
</feature>
<feature type="compositionally biased region" description="Polar residues" evidence="2">
    <location>
        <begin position="584"/>
        <end position="604"/>
    </location>
</feature>
<name>A0A9P6HRP4_9AGAM</name>
<feature type="region of interest" description="Disordered" evidence="2">
    <location>
        <begin position="225"/>
        <end position="758"/>
    </location>
</feature>
<feature type="compositionally biased region" description="Basic and acidic residues" evidence="2">
    <location>
        <begin position="1"/>
        <end position="11"/>
    </location>
</feature>
<feature type="compositionally biased region" description="Low complexity" evidence="2">
    <location>
        <begin position="384"/>
        <end position="406"/>
    </location>
</feature>
<proteinExistence type="predicted"/>
<reference evidence="3" key="2">
    <citation type="submission" date="2020-11" db="EMBL/GenBank/DDBJ databases">
        <authorList>
            <consortium name="DOE Joint Genome Institute"/>
            <person name="Kuo A."/>
            <person name="Miyauchi S."/>
            <person name="Kiss E."/>
            <person name="Drula E."/>
            <person name="Kohler A."/>
            <person name="Sanchez-Garcia M."/>
            <person name="Andreopoulos B."/>
            <person name="Barry K.W."/>
            <person name="Bonito G."/>
            <person name="Buee M."/>
            <person name="Carver A."/>
            <person name="Chen C."/>
            <person name="Cichocki N."/>
            <person name="Clum A."/>
            <person name="Culley D."/>
            <person name="Crous P.W."/>
            <person name="Fauchery L."/>
            <person name="Girlanda M."/>
            <person name="Hayes R."/>
            <person name="Keri Z."/>
            <person name="Labutti K."/>
            <person name="Lipzen A."/>
            <person name="Lombard V."/>
            <person name="Magnuson J."/>
            <person name="Maillard F."/>
            <person name="Morin E."/>
            <person name="Murat C."/>
            <person name="Nolan M."/>
            <person name="Ohm R."/>
            <person name="Pangilinan J."/>
            <person name="Pereira M."/>
            <person name="Perotto S."/>
            <person name="Peter M."/>
            <person name="Riley R."/>
            <person name="Sitrit Y."/>
            <person name="Stielow B."/>
            <person name="Szollosi G."/>
            <person name="Zifcakova L."/>
            <person name="Stursova M."/>
            <person name="Spatafora J.W."/>
            <person name="Tedersoo L."/>
            <person name="Vaario L.-M."/>
            <person name="Yamada A."/>
            <person name="Yan M."/>
            <person name="Wang P."/>
            <person name="Xu J."/>
            <person name="Bruns T."/>
            <person name="Baldrian P."/>
            <person name="Vilgalys R."/>
            <person name="Henrissat B."/>
            <person name="Grigoriev I.V."/>
            <person name="Hibbett D."/>
            <person name="Nagy L.G."/>
            <person name="Martin F.M."/>
        </authorList>
    </citation>
    <scope>NUCLEOTIDE SEQUENCE</scope>
    <source>
        <strain evidence="3">UH-Tt-Lm1</strain>
    </source>
</reference>
<feature type="compositionally biased region" description="Basic and acidic residues" evidence="2">
    <location>
        <begin position="465"/>
        <end position="481"/>
    </location>
</feature>
<feature type="region of interest" description="Disordered" evidence="2">
    <location>
        <begin position="1"/>
        <end position="91"/>
    </location>
</feature>
<feature type="compositionally biased region" description="Low complexity" evidence="2">
    <location>
        <begin position="520"/>
        <end position="549"/>
    </location>
</feature>
<gene>
    <name evidence="3" type="ORF">BJ322DRAFT_1103131</name>
</gene>
<feature type="compositionally biased region" description="Low complexity" evidence="2">
    <location>
        <begin position="21"/>
        <end position="33"/>
    </location>
</feature>
<protein>
    <submittedName>
        <fullName evidence="3">Uncharacterized protein</fullName>
    </submittedName>
</protein>
<feature type="compositionally biased region" description="Pro residues" evidence="2">
    <location>
        <begin position="675"/>
        <end position="685"/>
    </location>
</feature>
<evidence type="ECO:0000256" key="1">
    <source>
        <dbReference type="SAM" id="Coils"/>
    </source>
</evidence>
<feature type="compositionally biased region" description="Polar residues" evidence="2">
    <location>
        <begin position="635"/>
        <end position="661"/>
    </location>
</feature>
<keyword evidence="4" id="KW-1185">Reference proteome</keyword>
<dbReference type="AlphaFoldDB" id="A0A9P6HRP4"/>
<organism evidence="3 4">
    <name type="scientific">Thelephora terrestris</name>
    <dbReference type="NCBI Taxonomy" id="56493"/>
    <lineage>
        <taxon>Eukaryota</taxon>
        <taxon>Fungi</taxon>
        <taxon>Dikarya</taxon>
        <taxon>Basidiomycota</taxon>
        <taxon>Agaricomycotina</taxon>
        <taxon>Agaricomycetes</taxon>
        <taxon>Thelephorales</taxon>
        <taxon>Thelephoraceae</taxon>
        <taxon>Thelephora</taxon>
    </lineage>
</organism>
<feature type="compositionally biased region" description="Pro residues" evidence="2">
    <location>
        <begin position="306"/>
        <end position="320"/>
    </location>
</feature>
<evidence type="ECO:0000256" key="2">
    <source>
        <dbReference type="SAM" id="MobiDB-lite"/>
    </source>
</evidence>
<dbReference type="OrthoDB" id="3268221at2759"/>
<reference evidence="3" key="1">
    <citation type="journal article" date="2020" name="Nat. Commun.">
        <title>Large-scale genome sequencing of mycorrhizal fungi provides insights into the early evolution of symbiotic traits.</title>
        <authorList>
            <person name="Miyauchi S."/>
            <person name="Kiss E."/>
            <person name="Kuo A."/>
            <person name="Drula E."/>
            <person name="Kohler A."/>
            <person name="Sanchez-Garcia M."/>
            <person name="Morin E."/>
            <person name="Andreopoulos B."/>
            <person name="Barry K.W."/>
            <person name="Bonito G."/>
            <person name="Buee M."/>
            <person name="Carver A."/>
            <person name="Chen C."/>
            <person name="Cichocki N."/>
            <person name="Clum A."/>
            <person name="Culley D."/>
            <person name="Crous P.W."/>
            <person name="Fauchery L."/>
            <person name="Girlanda M."/>
            <person name="Hayes R.D."/>
            <person name="Keri Z."/>
            <person name="LaButti K."/>
            <person name="Lipzen A."/>
            <person name="Lombard V."/>
            <person name="Magnuson J."/>
            <person name="Maillard F."/>
            <person name="Murat C."/>
            <person name="Nolan M."/>
            <person name="Ohm R.A."/>
            <person name="Pangilinan J."/>
            <person name="Pereira M.F."/>
            <person name="Perotto S."/>
            <person name="Peter M."/>
            <person name="Pfister S."/>
            <person name="Riley R."/>
            <person name="Sitrit Y."/>
            <person name="Stielow J.B."/>
            <person name="Szollosi G."/>
            <person name="Zifcakova L."/>
            <person name="Stursova M."/>
            <person name="Spatafora J.W."/>
            <person name="Tedersoo L."/>
            <person name="Vaario L.M."/>
            <person name="Yamada A."/>
            <person name="Yan M."/>
            <person name="Wang P."/>
            <person name="Xu J."/>
            <person name="Bruns T."/>
            <person name="Baldrian P."/>
            <person name="Vilgalys R."/>
            <person name="Dunand C."/>
            <person name="Henrissat B."/>
            <person name="Grigoriev I.V."/>
            <person name="Hibbett D."/>
            <person name="Nagy L.G."/>
            <person name="Martin F.M."/>
        </authorList>
    </citation>
    <scope>NUCLEOTIDE SEQUENCE</scope>
    <source>
        <strain evidence="3">UH-Tt-Lm1</strain>
    </source>
</reference>
<accession>A0A9P6HRP4</accession>
<feature type="compositionally biased region" description="Pro residues" evidence="2">
    <location>
        <begin position="368"/>
        <end position="381"/>
    </location>
</feature>
<feature type="compositionally biased region" description="Polar residues" evidence="2">
    <location>
        <begin position="748"/>
        <end position="758"/>
    </location>
</feature>
<dbReference type="Proteomes" id="UP000736335">
    <property type="component" value="Unassembled WGS sequence"/>
</dbReference>